<sequence>MDDSWRDSHLRDGSRADETSYPLPPISTLSAALQAAGPIAIAPELMGEEGLPPRRGEYDEQPYTTGGGFQSSSTRDDRMFQSENNDNAQGWDDGYRFTHEGYEHDHSHLADPHIQGQGQGQTQTQAHAGDGAHASSQAPNDGLARDGSDSPKAPAAKKRRTTKRKEKEEETNLEQDMEYAHPSRDPKLGPVFVHPPKEAAQACVRCHRIKRKCDAGRPRCKGCEKADVPCVFELSPATSSYVHQLKAENETMSSQITSAHERIQQLEMILSSVDTGASHPGQDQDHRATFPSQAQGEHTTSGLGVGVGGGHSPRADFQALAKNILSVRSTSFANPVFGAVPIDALHPGRRPSSQQSSTTQPGAHGEQPTQAPYPPYQLALQAVETFFICNAISYPLLDKAEFLRDMDDLYSRASTAAPGGNAELSTDQAEVMAGKEFVLFMVIAIGTTNKERMGEVERGTSKVFRSRAMLGLTAAVSKEDILCVQSLILLGIYAMFDPSGISLWHVVGFAARVAIALGLHRRADDAGLPSGVIEQRKRVFYSLFNLDRLVATTLSKPLAIADNDIDVELPSPLESDSPYRGIPRIALTQHIVKLRRLSGVILTTVYSVSGSQNSLPEPERAAIIADLHTRLDQWLAECPVPPSEEEHKPGMIQDNHSWFLLNYQQCLCLLYRPSPLYPVTTPDRLRALHDASTRCVDLYLELWHEHKVSYNLINVSMQFLACISLLYCLCEYDNRSPQAVNDPSWRKEVAHRVGQCTELLDAFSRALPETAKYREIFSRLSEMLLARHGPLQLPKRGGKSQRRGGAKTHPSGTSASSAVIPSAAAPVGQITPAGILSDPGMLSTGIVPAIDPSIQGSLEGADLTQEPAWAAMAQLWQNGGDFAFDESALGIFAQAMATEGAAQAEGSGSGSGSVQGGSNPAGQVNDLGQATLSGIGTAQGNGNGDGDGAGIATTGPGVGAMFGEAQMLWNQIG</sequence>
<dbReference type="CDD" id="cd00067">
    <property type="entry name" value="GAL4"/>
    <property type="match status" value="1"/>
</dbReference>
<keyword evidence="2" id="KW-0479">Metal-binding</keyword>
<dbReference type="InterPro" id="IPR036864">
    <property type="entry name" value="Zn2-C6_fun-type_DNA-bd_sf"/>
</dbReference>
<feature type="compositionally biased region" description="Polar residues" evidence="8">
    <location>
        <begin position="290"/>
        <end position="301"/>
    </location>
</feature>
<evidence type="ECO:0000256" key="8">
    <source>
        <dbReference type="SAM" id="MobiDB-lite"/>
    </source>
</evidence>
<dbReference type="GO" id="GO:0000981">
    <property type="term" value="F:DNA-binding transcription factor activity, RNA polymerase II-specific"/>
    <property type="evidence" value="ECO:0007669"/>
    <property type="project" value="InterPro"/>
</dbReference>
<keyword evidence="7" id="KW-0539">Nucleus</keyword>
<feature type="region of interest" description="Disordered" evidence="8">
    <location>
        <begin position="903"/>
        <end position="951"/>
    </location>
</feature>
<dbReference type="PROSITE" id="PS00463">
    <property type="entry name" value="ZN2_CY6_FUNGAL_1"/>
    <property type="match status" value="1"/>
</dbReference>
<evidence type="ECO:0000259" key="9">
    <source>
        <dbReference type="PROSITE" id="PS50048"/>
    </source>
</evidence>
<dbReference type="OrthoDB" id="3364175at2759"/>
<keyword evidence="5" id="KW-0238">DNA-binding</keyword>
<evidence type="ECO:0000256" key="5">
    <source>
        <dbReference type="ARBA" id="ARBA00023125"/>
    </source>
</evidence>
<feature type="region of interest" description="Disordered" evidence="8">
    <location>
        <begin position="1"/>
        <end position="25"/>
    </location>
</feature>
<dbReference type="SUPFAM" id="SSF57701">
    <property type="entry name" value="Zn2/Cys6 DNA-binding domain"/>
    <property type="match status" value="1"/>
</dbReference>
<dbReference type="PANTHER" id="PTHR47782">
    <property type="entry name" value="ZN(II)2CYS6 TRANSCRIPTION FACTOR (EUROFUNG)-RELATED"/>
    <property type="match status" value="1"/>
</dbReference>
<dbReference type="InterPro" id="IPR001138">
    <property type="entry name" value="Zn2Cys6_DnaBD"/>
</dbReference>
<dbReference type="AlphaFoldDB" id="A0A427YH08"/>
<reference evidence="10 11" key="1">
    <citation type="submission" date="2018-11" db="EMBL/GenBank/DDBJ databases">
        <title>Genome sequence of Saitozyma podzolica DSM 27192.</title>
        <authorList>
            <person name="Aliyu H."/>
            <person name="Gorte O."/>
            <person name="Ochsenreither K."/>
        </authorList>
    </citation>
    <scope>NUCLEOTIDE SEQUENCE [LARGE SCALE GENOMIC DNA]</scope>
    <source>
        <strain evidence="10 11">DSM 27192</strain>
    </source>
</reference>
<comment type="subcellular location">
    <subcellularLocation>
        <location evidence="1">Nucleus</location>
    </subcellularLocation>
</comment>
<keyword evidence="4" id="KW-0805">Transcription regulation</keyword>
<accession>A0A427YH08</accession>
<feature type="compositionally biased region" description="Gly residues" evidence="8">
    <location>
        <begin position="937"/>
        <end position="949"/>
    </location>
</feature>
<dbReference type="CDD" id="cd12148">
    <property type="entry name" value="fungal_TF_MHR"/>
    <property type="match status" value="1"/>
</dbReference>
<evidence type="ECO:0000256" key="4">
    <source>
        <dbReference type="ARBA" id="ARBA00023015"/>
    </source>
</evidence>
<dbReference type="GO" id="GO:0008270">
    <property type="term" value="F:zinc ion binding"/>
    <property type="evidence" value="ECO:0007669"/>
    <property type="project" value="InterPro"/>
</dbReference>
<feature type="compositionally biased region" description="Basic residues" evidence="8">
    <location>
        <begin position="796"/>
        <end position="806"/>
    </location>
</feature>
<dbReference type="STRING" id="1890683.A0A427YH08"/>
<feature type="compositionally biased region" description="Basic and acidic residues" evidence="8">
    <location>
        <begin position="1"/>
        <end position="18"/>
    </location>
</feature>
<feature type="compositionally biased region" description="Basic and acidic residues" evidence="8">
    <location>
        <begin position="93"/>
        <end position="111"/>
    </location>
</feature>
<dbReference type="Gene3D" id="4.10.240.10">
    <property type="entry name" value="Zn(2)-C6 fungal-type DNA-binding domain"/>
    <property type="match status" value="1"/>
</dbReference>
<keyword evidence="3" id="KW-0862">Zinc</keyword>
<dbReference type="GO" id="GO:0006351">
    <property type="term" value="P:DNA-templated transcription"/>
    <property type="evidence" value="ECO:0007669"/>
    <property type="project" value="InterPro"/>
</dbReference>
<dbReference type="PROSITE" id="PS50048">
    <property type="entry name" value="ZN2_CY6_FUNGAL_2"/>
    <property type="match status" value="1"/>
</dbReference>
<organism evidence="10 11">
    <name type="scientific">Saitozyma podzolica</name>
    <dbReference type="NCBI Taxonomy" id="1890683"/>
    <lineage>
        <taxon>Eukaryota</taxon>
        <taxon>Fungi</taxon>
        <taxon>Dikarya</taxon>
        <taxon>Basidiomycota</taxon>
        <taxon>Agaricomycotina</taxon>
        <taxon>Tremellomycetes</taxon>
        <taxon>Tremellales</taxon>
        <taxon>Trimorphomycetaceae</taxon>
        <taxon>Saitozyma</taxon>
    </lineage>
</organism>
<feature type="compositionally biased region" description="Basic and acidic residues" evidence="8">
    <location>
        <begin position="178"/>
        <end position="187"/>
    </location>
</feature>
<feature type="region of interest" description="Disordered" evidence="8">
    <location>
        <begin position="791"/>
        <end position="819"/>
    </location>
</feature>
<keyword evidence="11" id="KW-1185">Reference proteome</keyword>
<evidence type="ECO:0000313" key="11">
    <source>
        <dbReference type="Proteomes" id="UP000279259"/>
    </source>
</evidence>
<feature type="domain" description="Zn(2)-C6 fungal-type" evidence="9">
    <location>
        <begin position="202"/>
        <end position="232"/>
    </location>
</feature>
<dbReference type="GO" id="GO:0045944">
    <property type="term" value="P:positive regulation of transcription by RNA polymerase II"/>
    <property type="evidence" value="ECO:0007669"/>
    <property type="project" value="TreeGrafter"/>
</dbReference>
<feature type="region of interest" description="Disordered" evidence="8">
    <location>
        <begin position="274"/>
        <end position="309"/>
    </location>
</feature>
<evidence type="ECO:0000313" key="10">
    <source>
        <dbReference type="EMBL" id="RSH90368.1"/>
    </source>
</evidence>
<dbReference type="InterPro" id="IPR007219">
    <property type="entry name" value="XnlR_reg_dom"/>
</dbReference>
<dbReference type="GO" id="GO:0043565">
    <property type="term" value="F:sequence-specific DNA binding"/>
    <property type="evidence" value="ECO:0007669"/>
    <property type="project" value="TreeGrafter"/>
</dbReference>
<dbReference type="Pfam" id="PF04082">
    <property type="entry name" value="Fungal_trans"/>
    <property type="match status" value="1"/>
</dbReference>
<dbReference type="SMART" id="SM00066">
    <property type="entry name" value="GAL4"/>
    <property type="match status" value="1"/>
</dbReference>
<dbReference type="SMART" id="SM00906">
    <property type="entry name" value="Fungal_trans"/>
    <property type="match status" value="1"/>
</dbReference>
<feature type="compositionally biased region" description="Polar residues" evidence="8">
    <location>
        <begin position="920"/>
        <end position="932"/>
    </location>
</feature>
<dbReference type="InterPro" id="IPR052202">
    <property type="entry name" value="Yeast_MetPath_Reg"/>
</dbReference>
<evidence type="ECO:0000256" key="7">
    <source>
        <dbReference type="ARBA" id="ARBA00023242"/>
    </source>
</evidence>
<dbReference type="PANTHER" id="PTHR47782:SF12">
    <property type="entry name" value="ZN(II)2CYS6 TRANSCRIPTION FACTOR (EUROFUNG)"/>
    <property type="match status" value="1"/>
</dbReference>
<evidence type="ECO:0000256" key="6">
    <source>
        <dbReference type="ARBA" id="ARBA00023163"/>
    </source>
</evidence>
<feature type="compositionally biased region" description="Low complexity" evidence="8">
    <location>
        <begin position="350"/>
        <end position="362"/>
    </location>
</feature>
<proteinExistence type="predicted"/>
<feature type="compositionally biased region" description="Basic residues" evidence="8">
    <location>
        <begin position="155"/>
        <end position="164"/>
    </location>
</feature>
<gene>
    <name evidence="10" type="ORF">EHS25_000973</name>
</gene>
<keyword evidence="6" id="KW-0804">Transcription</keyword>
<evidence type="ECO:0000256" key="1">
    <source>
        <dbReference type="ARBA" id="ARBA00004123"/>
    </source>
</evidence>
<feature type="region of interest" description="Disordered" evidence="8">
    <location>
        <begin position="44"/>
        <end position="187"/>
    </location>
</feature>
<feature type="region of interest" description="Disordered" evidence="8">
    <location>
        <begin position="343"/>
        <end position="373"/>
    </location>
</feature>
<name>A0A427YH08_9TREE</name>
<dbReference type="Proteomes" id="UP000279259">
    <property type="component" value="Unassembled WGS sequence"/>
</dbReference>
<dbReference type="GO" id="GO:0005634">
    <property type="term" value="C:nucleus"/>
    <property type="evidence" value="ECO:0007669"/>
    <property type="project" value="UniProtKB-SubCell"/>
</dbReference>
<protein>
    <recommendedName>
        <fullName evidence="9">Zn(2)-C6 fungal-type domain-containing protein</fullName>
    </recommendedName>
</protein>
<dbReference type="Pfam" id="PF00172">
    <property type="entry name" value="Zn_clus"/>
    <property type="match status" value="1"/>
</dbReference>
<comment type="caution">
    <text evidence="10">The sequence shown here is derived from an EMBL/GenBank/DDBJ whole genome shotgun (WGS) entry which is preliminary data.</text>
</comment>
<evidence type="ECO:0000256" key="2">
    <source>
        <dbReference type="ARBA" id="ARBA00022723"/>
    </source>
</evidence>
<dbReference type="EMBL" id="RSCD01000010">
    <property type="protein sequence ID" value="RSH90368.1"/>
    <property type="molecule type" value="Genomic_DNA"/>
</dbReference>
<evidence type="ECO:0000256" key="3">
    <source>
        <dbReference type="ARBA" id="ARBA00022833"/>
    </source>
</evidence>